<evidence type="ECO:0000313" key="2">
    <source>
        <dbReference type="Proteomes" id="UP000274843"/>
    </source>
</evidence>
<organism evidence="1 2">
    <name type="scientific">Amycolatopsis thermoflava</name>
    <dbReference type="NCBI Taxonomy" id="84480"/>
    <lineage>
        <taxon>Bacteria</taxon>
        <taxon>Bacillati</taxon>
        <taxon>Actinomycetota</taxon>
        <taxon>Actinomycetes</taxon>
        <taxon>Pseudonocardiales</taxon>
        <taxon>Pseudonocardiaceae</taxon>
        <taxon>Amycolatopsis</taxon>
        <taxon>Amycolatopsis methanolica group</taxon>
    </lineage>
</organism>
<keyword evidence="2" id="KW-1185">Reference proteome</keyword>
<dbReference type="Proteomes" id="UP000274843">
    <property type="component" value="Unassembled WGS sequence"/>
</dbReference>
<gene>
    <name evidence="1" type="ORF">EDD35_2618</name>
</gene>
<reference evidence="1 2" key="1">
    <citation type="submission" date="2018-11" db="EMBL/GenBank/DDBJ databases">
        <title>Sequencing the genomes of 1000 actinobacteria strains.</title>
        <authorList>
            <person name="Klenk H.-P."/>
        </authorList>
    </citation>
    <scope>NUCLEOTIDE SEQUENCE [LARGE SCALE GENOMIC DNA]</scope>
    <source>
        <strain evidence="1 2">DSM 44348</strain>
    </source>
</reference>
<name>A0A3N2GUF8_9PSEU</name>
<evidence type="ECO:0000313" key="1">
    <source>
        <dbReference type="EMBL" id="ROS40287.1"/>
    </source>
</evidence>
<dbReference type="RefSeq" id="WP_020420077.1">
    <property type="nucleotide sequence ID" value="NZ_CBDRBK010000001.1"/>
</dbReference>
<protein>
    <submittedName>
        <fullName evidence="1">Uncharacterized protein</fullName>
    </submittedName>
</protein>
<comment type="caution">
    <text evidence="1">The sequence shown here is derived from an EMBL/GenBank/DDBJ whole genome shotgun (WGS) entry which is preliminary data.</text>
</comment>
<dbReference type="GeneID" id="301849461"/>
<proteinExistence type="predicted"/>
<dbReference type="EMBL" id="RKHY01000001">
    <property type="protein sequence ID" value="ROS40287.1"/>
    <property type="molecule type" value="Genomic_DNA"/>
</dbReference>
<dbReference type="AlphaFoldDB" id="A0A3N2GUF8"/>
<sequence length="43" mass="5159">MDDEYFRDLQHWLALPRKVVESLDPVEDEQMLLPIPVPRRPVD</sequence>
<accession>A0A3N2GUF8</accession>